<evidence type="ECO:0000259" key="2">
    <source>
        <dbReference type="Pfam" id="PF13827"/>
    </source>
</evidence>
<accession>A0A1J0VUI6</accession>
<dbReference type="RefSeq" id="WP_071928860.1">
    <property type="nucleotide sequence ID" value="NZ_CP018082.1"/>
</dbReference>
<sequence length="142" mass="14050">MSVKTKVGFAAAAVGLAAASVFGAGSANAASLHAAIAFSDEAWIYDYSVNEPSARAAEDVALANCDEADCHIWAAWSDGCGVIVGAEDGSVGVGTGATRAEAENEAYHSLAEVSPTALLATTGSANLVGTEVIDVICTANAG</sequence>
<feature type="domain" description="DUF4189" evidence="2">
    <location>
        <begin position="34"/>
        <end position="112"/>
    </location>
</feature>
<proteinExistence type="predicted"/>
<dbReference type="Proteomes" id="UP000183810">
    <property type="component" value="Chromosome"/>
</dbReference>
<protein>
    <recommendedName>
        <fullName evidence="2">DUF4189 domain-containing protein</fullName>
    </recommendedName>
</protein>
<name>A0A1J0VUI6_9NOCA</name>
<keyword evidence="1" id="KW-0732">Signal</keyword>
<evidence type="ECO:0000313" key="4">
    <source>
        <dbReference type="Proteomes" id="UP000183810"/>
    </source>
</evidence>
<dbReference type="EMBL" id="CP018082">
    <property type="protein sequence ID" value="APE35673.1"/>
    <property type="molecule type" value="Genomic_DNA"/>
</dbReference>
<dbReference type="InterPro" id="IPR025240">
    <property type="entry name" value="DUF4189"/>
</dbReference>
<dbReference type="AlphaFoldDB" id="A0A1J0VUI6"/>
<keyword evidence="4" id="KW-1185">Reference proteome</keyword>
<gene>
    <name evidence="3" type="ORF">BOX37_18890</name>
</gene>
<organism evidence="3 4">
    <name type="scientific">Nocardia mangyaensis</name>
    <dbReference type="NCBI Taxonomy" id="2213200"/>
    <lineage>
        <taxon>Bacteria</taxon>
        <taxon>Bacillati</taxon>
        <taxon>Actinomycetota</taxon>
        <taxon>Actinomycetes</taxon>
        <taxon>Mycobacteriales</taxon>
        <taxon>Nocardiaceae</taxon>
        <taxon>Nocardia</taxon>
    </lineage>
</organism>
<evidence type="ECO:0000313" key="3">
    <source>
        <dbReference type="EMBL" id="APE35673.1"/>
    </source>
</evidence>
<feature type="chain" id="PRO_5012068559" description="DUF4189 domain-containing protein" evidence="1">
    <location>
        <begin position="30"/>
        <end position="142"/>
    </location>
</feature>
<dbReference type="OrthoDB" id="4569270at2"/>
<dbReference type="Pfam" id="PF13827">
    <property type="entry name" value="DUF4189"/>
    <property type="match status" value="1"/>
</dbReference>
<evidence type="ECO:0000256" key="1">
    <source>
        <dbReference type="SAM" id="SignalP"/>
    </source>
</evidence>
<feature type="signal peptide" evidence="1">
    <location>
        <begin position="1"/>
        <end position="29"/>
    </location>
</feature>
<dbReference type="KEGG" id="nsl:BOX37_18890"/>
<reference evidence="3" key="1">
    <citation type="submission" date="2016-11" db="EMBL/GenBank/DDBJ databases">
        <authorList>
            <person name="Jaros S."/>
            <person name="Januszkiewicz K."/>
            <person name="Wedrychowicz H."/>
        </authorList>
    </citation>
    <scope>NUCLEOTIDE SEQUENCE [LARGE SCALE GENOMIC DNA]</scope>
    <source>
        <strain evidence="3">Y48</strain>
    </source>
</reference>